<dbReference type="Pfam" id="PF13203">
    <property type="entry name" value="DUF2201_N"/>
    <property type="match status" value="1"/>
</dbReference>
<dbReference type="RefSeq" id="WP_183683301.1">
    <property type="nucleotide sequence ID" value="NZ_JACHHH010000003.1"/>
</dbReference>
<evidence type="ECO:0000313" key="4">
    <source>
        <dbReference type="EMBL" id="MBB6040887.1"/>
    </source>
</evidence>
<proteinExistence type="predicted"/>
<accession>A0A7W9SF56</accession>
<dbReference type="InterPro" id="IPR025154">
    <property type="entry name" value="Put_metallopeptidase_dom"/>
</dbReference>
<organism evidence="4 5">
    <name type="scientific">Oribacterium sinus</name>
    <dbReference type="NCBI Taxonomy" id="237576"/>
    <lineage>
        <taxon>Bacteria</taxon>
        <taxon>Bacillati</taxon>
        <taxon>Bacillota</taxon>
        <taxon>Clostridia</taxon>
        <taxon>Lachnospirales</taxon>
        <taxon>Lachnospiraceae</taxon>
        <taxon>Oribacterium</taxon>
    </lineage>
</organism>
<dbReference type="Pfam" id="PF09967">
    <property type="entry name" value="DUF2201"/>
    <property type="match status" value="1"/>
</dbReference>
<name>A0A7W9SF56_9FIRM</name>
<sequence>MKGKREERRPTAQGSLNDLGSRILNQSRYELSLSMRHLARALDRLPYEMDFNTQRMGTEGERIHFHPEFIFQLFMESPQKLNRLYMHSLLHCLFRHIFKNEDKKEELWNMACDIHVEYVLDSLDVDLLKRPAGEYRENTFQKLEEKIKTLSAERIYQYLEEADLDYDAWERLEREFYKDDHVFWKVIDRKDAPGQEGEGDSDGAPLPLPEDFTPNDNPSREENEGEKKDSGDNTSVENSEDKDKSPRESKSSEDASPQSGTPSNGEGKEEKNQEAGNQEPENRGSEGEGNTGEGNSGEDSQGEAKQEDSQSGNSSGKKQEERKKAENRKPTGQEKREEREAKKKRDDLSKEWEDISKRTEQEIEHSSKEKQEEQGSLAWFLRLEQKKYTDFRDFLRRLSVDREEMEVDLDSFDYGYYYYGLEQYGNMPLIEENEYREGRKLQELVIAIDTSHSTKGEMVKGFLEETAGILKQKDAFFQKVKVHILECDDELRKDICLENVEDLEQYSKNFAVKGGYGTDFRPVFRYVSDLQKRGELKNLKGLMYFTDGKGRYPKEAPPYVTAFVFPKGEDIDDDNVPFWAMKLYQREKD</sequence>
<feature type="domain" description="Putative metallopeptidase" evidence="3">
    <location>
        <begin position="31"/>
        <end position="276"/>
    </location>
</feature>
<dbReference type="InterPro" id="IPR018698">
    <property type="entry name" value="VWA-like_dom"/>
</dbReference>
<comment type="caution">
    <text evidence="4">The sequence shown here is derived from an EMBL/GenBank/DDBJ whole genome shotgun (WGS) entry which is preliminary data.</text>
</comment>
<dbReference type="EMBL" id="JACHHH010000003">
    <property type="protein sequence ID" value="MBB6040887.1"/>
    <property type="molecule type" value="Genomic_DNA"/>
</dbReference>
<evidence type="ECO:0000259" key="3">
    <source>
        <dbReference type="Pfam" id="PF13203"/>
    </source>
</evidence>
<evidence type="ECO:0000313" key="5">
    <source>
        <dbReference type="Proteomes" id="UP000522163"/>
    </source>
</evidence>
<evidence type="ECO:0000256" key="1">
    <source>
        <dbReference type="SAM" id="MobiDB-lite"/>
    </source>
</evidence>
<feature type="compositionally biased region" description="Polar residues" evidence="1">
    <location>
        <begin position="254"/>
        <end position="264"/>
    </location>
</feature>
<reference evidence="4 5" key="1">
    <citation type="submission" date="2020-08" db="EMBL/GenBank/DDBJ databases">
        <title>Genomic Encyclopedia of Type Strains, Phase IV (KMG-IV): sequencing the most valuable type-strain genomes for metagenomic binning, comparative biology and taxonomic classification.</title>
        <authorList>
            <person name="Goeker M."/>
        </authorList>
    </citation>
    <scope>NUCLEOTIDE SEQUENCE [LARGE SCALE GENOMIC DNA]</scope>
    <source>
        <strain evidence="4 5">DSM 17245</strain>
    </source>
</reference>
<dbReference type="CDD" id="cd00198">
    <property type="entry name" value="vWFA"/>
    <property type="match status" value="1"/>
</dbReference>
<dbReference type="AlphaFoldDB" id="A0A7W9SF56"/>
<feature type="compositionally biased region" description="Basic and acidic residues" evidence="1">
    <location>
        <begin position="218"/>
        <end position="231"/>
    </location>
</feature>
<protein>
    <submittedName>
        <fullName evidence="4">Putative metal-dependent peptidase</fullName>
    </submittedName>
</protein>
<feature type="compositionally biased region" description="Basic and acidic residues" evidence="1">
    <location>
        <begin position="239"/>
        <end position="253"/>
    </location>
</feature>
<feature type="compositionally biased region" description="Basic and acidic residues" evidence="1">
    <location>
        <begin position="317"/>
        <end position="350"/>
    </location>
</feature>
<dbReference type="GeneID" id="85014409"/>
<dbReference type="PANTHER" id="PTHR38730">
    <property type="entry name" value="SLL7028 PROTEIN"/>
    <property type="match status" value="1"/>
</dbReference>
<evidence type="ECO:0000259" key="2">
    <source>
        <dbReference type="Pfam" id="PF09967"/>
    </source>
</evidence>
<gene>
    <name evidence="4" type="ORF">HNQ46_000850</name>
</gene>
<dbReference type="PANTHER" id="PTHR38730:SF1">
    <property type="entry name" value="SLL7028 PROTEIN"/>
    <property type="match status" value="1"/>
</dbReference>
<feature type="region of interest" description="Disordered" evidence="1">
    <location>
        <begin position="191"/>
        <end position="350"/>
    </location>
</feature>
<feature type="domain" description="VWA-like" evidence="2">
    <location>
        <begin position="444"/>
        <end position="579"/>
    </location>
</feature>
<dbReference type="Proteomes" id="UP000522163">
    <property type="component" value="Unassembled WGS sequence"/>
</dbReference>